<feature type="compositionally biased region" description="Polar residues" evidence="1">
    <location>
        <begin position="29"/>
        <end position="44"/>
    </location>
</feature>
<dbReference type="Proteomes" id="UP001165082">
    <property type="component" value="Unassembled WGS sequence"/>
</dbReference>
<evidence type="ECO:0000313" key="3">
    <source>
        <dbReference type="Proteomes" id="UP001165082"/>
    </source>
</evidence>
<keyword evidence="3" id="KW-1185">Reference proteome</keyword>
<organism evidence="2 3">
    <name type="scientific">Triparma retinervis</name>
    <dbReference type="NCBI Taxonomy" id="2557542"/>
    <lineage>
        <taxon>Eukaryota</taxon>
        <taxon>Sar</taxon>
        <taxon>Stramenopiles</taxon>
        <taxon>Ochrophyta</taxon>
        <taxon>Bolidophyceae</taxon>
        <taxon>Parmales</taxon>
        <taxon>Triparmaceae</taxon>
        <taxon>Triparma</taxon>
    </lineage>
</organism>
<reference evidence="2" key="1">
    <citation type="submission" date="2022-07" db="EMBL/GenBank/DDBJ databases">
        <title>Genome analysis of Parmales, a sister group of diatoms, reveals the evolutionary specialization of diatoms from phago-mixotrophs to photoautotrophs.</title>
        <authorList>
            <person name="Ban H."/>
            <person name="Sato S."/>
            <person name="Yoshikawa S."/>
            <person name="Kazumasa Y."/>
            <person name="Nakamura Y."/>
            <person name="Ichinomiya M."/>
            <person name="Saitoh K."/>
            <person name="Sato N."/>
            <person name="Blanc-Mathieu R."/>
            <person name="Endo H."/>
            <person name="Kuwata A."/>
            <person name="Ogata H."/>
        </authorList>
    </citation>
    <scope>NUCLEOTIDE SEQUENCE</scope>
</reference>
<evidence type="ECO:0000256" key="1">
    <source>
        <dbReference type="SAM" id="MobiDB-lite"/>
    </source>
</evidence>
<comment type="caution">
    <text evidence="2">The sequence shown here is derived from an EMBL/GenBank/DDBJ whole genome shotgun (WGS) entry which is preliminary data.</text>
</comment>
<dbReference type="AlphaFoldDB" id="A0A9W7G4B0"/>
<name>A0A9W7G4B0_9STRA</name>
<dbReference type="EMBL" id="BRXZ01007686">
    <property type="protein sequence ID" value="GMI31952.1"/>
    <property type="molecule type" value="Genomic_DNA"/>
</dbReference>
<proteinExistence type="predicted"/>
<gene>
    <name evidence="2" type="ORF">TrRE_jg520</name>
</gene>
<sequence length="170" mass="16704">MSAGSPSTPPRESTAIGNPPVTVGIEPQGESTAIGNPLSGTQPTVLGHESASAALRMESNNGAGITPGSRVPVALPQESNPLGGPPVTAGIEPQGESTAIGNPLSGVQPTVLGHESASAALRMESNNGAGITPGSRVPVAPPQEFATAIGNPPVTNLLNGVDQAQIVTDG</sequence>
<feature type="region of interest" description="Disordered" evidence="1">
    <location>
        <begin position="1"/>
        <end position="85"/>
    </location>
</feature>
<evidence type="ECO:0000313" key="2">
    <source>
        <dbReference type="EMBL" id="GMI31952.1"/>
    </source>
</evidence>
<accession>A0A9W7G4B0</accession>
<protein>
    <submittedName>
        <fullName evidence="2">Uncharacterized protein</fullName>
    </submittedName>
</protein>